<accession>A0ABT0FTG8</accession>
<gene>
    <name evidence="2" type="ORF">MF672_015465</name>
</gene>
<name>A0ABT0FTG8_9ACTN</name>
<proteinExistence type="predicted"/>
<evidence type="ECO:0000313" key="3">
    <source>
        <dbReference type="Proteomes" id="UP001317259"/>
    </source>
</evidence>
<feature type="signal peptide" evidence="1">
    <location>
        <begin position="1"/>
        <end position="22"/>
    </location>
</feature>
<sequence>MKWQVIPAIVLGLTALPAPAQASAPDVVAAVKRLQSQGAAVKIYQRTSAGWPEDPRVEALPTRECGRRDDAPVVTGLAKLGRGGVVAADVRRKVVTQECPLRFLKEDAAGGDRRAADQVKIASAVHRVRAAGGRLYVSGPAYGGGAGWRALGRASAGAALYGDQIIDPFDVDTLKFLVRTATINRAGPPLHDADNRRTGKTWAYRGTTTFAALFRASKPFRDMLGGRLDPQVGRISFMYGVHTDLSGRPVTVITVWRTDQALRMRGAKSATRYSWDVKAAVPAPAATVGAGRDPYGDDLLDALKLDALK</sequence>
<keyword evidence="1" id="KW-0732">Signal</keyword>
<protein>
    <submittedName>
        <fullName evidence="2">Uncharacterized protein</fullName>
    </submittedName>
</protein>
<dbReference type="Proteomes" id="UP001317259">
    <property type="component" value="Unassembled WGS sequence"/>
</dbReference>
<dbReference type="EMBL" id="JAKRKC020000001">
    <property type="protein sequence ID" value="MCK2215176.1"/>
    <property type="molecule type" value="Genomic_DNA"/>
</dbReference>
<comment type="caution">
    <text evidence="2">The sequence shown here is derived from an EMBL/GenBank/DDBJ whole genome shotgun (WGS) entry which is preliminary data.</text>
</comment>
<feature type="chain" id="PRO_5047450120" evidence="1">
    <location>
        <begin position="23"/>
        <end position="309"/>
    </location>
</feature>
<reference evidence="2 3" key="1">
    <citation type="submission" date="2022-04" db="EMBL/GenBank/DDBJ databases">
        <title>Genome draft of Actinomadura sp. ATCC 31491.</title>
        <authorList>
            <person name="Shi X."/>
            <person name="Du Y."/>
        </authorList>
    </citation>
    <scope>NUCLEOTIDE SEQUENCE [LARGE SCALE GENOMIC DNA]</scope>
    <source>
        <strain evidence="2 3">ATCC 31491</strain>
    </source>
</reference>
<keyword evidence="3" id="KW-1185">Reference proteome</keyword>
<evidence type="ECO:0000256" key="1">
    <source>
        <dbReference type="SAM" id="SignalP"/>
    </source>
</evidence>
<evidence type="ECO:0000313" key="2">
    <source>
        <dbReference type="EMBL" id="MCK2215176.1"/>
    </source>
</evidence>
<dbReference type="RefSeq" id="WP_242372014.1">
    <property type="nucleotide sequence ID" value="NZ_JAKRKC020000001.1"/>
</dbReference>
<organism evidence="2 3">
    <name type="scientific">Actinomadura luzonensis</name>
    <dbReference type="NCBI Taxonomy" id="2805427"/>
    <lineage>
        <taxon>Bacteria</taxon>
        <taxon>Bacillati</taxon>
        <taxon>Actinomycetota</taxon>
        <taxon>Actinomycetes</taxon>
        <taxon>Streptosporangiales</taxon>
        <taxon>Thermomonosporaceae</taxon>
        <taxon>Actinomadura</taxon>
    </lineage>
</organism>